<feature type="region of interest" description="Disordered" evidence="1">
    <location>
        <begin position="1"/>
        <end position="35"/>
    </location>
</feature>
<organism evidence="2 3">
    <name type="scientific">Dovyalis caffra</name>
    <dbReference type="NCBI Taxonomy" id="77055"/>
    <lineage>
        <taxon>Eukaryota</taxon>
        <taxon>Viridiplantae</taxon>
        <taxon>Streptophyta</taxon>
        <taxon>Embryophyta</taxon>
        <taxon>Tracheophyta</taxon>
        <taxon>Spermatophyta</taxon>
        <taxon>Magnoliopsida</taxon>
        <taxon>eudicotyledons</taxon>
        <taxon>Gunneridae</taxon>
        <taxon>Pentapetalae</taxon>
        <taxon>rosids</taxon>
        <taxon>fabids</taxon>
        <taxon>Malpighiales</taxon>
        <taxon>Salicaceae</taxon>
        <taxon>Flacourtieae</taxon>
        <taxon>Dovyalis</taxon>
    </lineage>
</organism>
<accession>A0AAV1RKF3</accession>
<keyword evidence="3" id="KW-1185">Reference proteome</keyword>
<evidence type="ECO:0000256" key="1">
    <source>
        <dbReference type="SAM" id="MobiDB-lite"/>
    </source>
</evidence>
<feature type="region of interest" description="Disordered" evidence="1">
    <location>
        <begin position="43"/>
        <end position="62"/>
    </location>
</feature>
<sequence>SDSDYQDKPNSQQETGSKESFHLSQSRARRCKVDEIDEMEVVQKYPISDFSPPDSKSTDPDN</sequence>
<reference evidence="2 3" key="1">
    <citation type="submission" date="2024-01" db="EMBL/GenBank/DDBJ databases">
        <authorList>
            <person name="Waweru B."/>
        </authorList>
    </citation>
    <scope>NUCLEOTIDE SEQUENCE [LARGE SCALE GENOMIC DNA]</scope>
</reference>
<dbReference type="EMBL" id="CAWUPB010000994">
    <property type="protein sequence ID" value="CAK7336355.1"/>
    <property type="molecule type" value="Genomic_DNA"/>
</dbReference>
<dbReference type="AlphaFoldDB" id="A0AAV1RKF3"/>
<feature type="non-terminal residue" evidence="2">
    <location>
        <position position="1"/>
    </location>
</feature>
<proteinExistence type="predicted"/>
<gene>
    <name evidence="2" type="ORF">DCAF_LOCUS11363</name>
</gene>
<comment type="caution">
    <text evidence="2">The sequence shown here is derived from an EMBL/GenBank/DDBJ whole genome shotgun (WGS) entry which is preliminary data.</text>
</comment>
<protein>
    <submittedName>
        <fullName evidence="2">Uncharacterized protein</fullName>
    </submittedName>
</protein>
<evidence type="ECO:0000313" key="3">
    <source>
        <dbReference type="Proteomes" id="UP001314170"/>
    </source>
</evidence>
<dbReference type="Proteomes" id="UP001314170">
    <property type="component" value="Unassembled WGS sequence"/>
</dbReference>
<evidence type="ECO:0000313" key="2">
    <source>
        <dbReference type="EMBL" id="CAK7336355.1"/>
    </source>
</evidence>
<name>A0AAV1RKF3_9ROSI</name>